<dbReference type="Proteomes" id="UP000567885">
    <property type="component" value="Unassembled WGS sequence"/>
</dbReference>
<dbReference type="PANTHER" id="PTHR23516">
    <property type="entry name" value="SAM (S-ADENOSYL METHIONINE) TRANSPORTER"/>
    <property type="match status" value="1"/>
</dbReference>
<feature type="transmembrane region" description="Helical" evidence="7">
    <location>
        <begin position="99"/>
        <end position="122"/>
    </location>
</feature>
<evidence type="ECO:0000256" key="5">
    <source>
        <dbReference type="ARBA" id="ARBA00022989"/>
    </source>
</evidence>
<evidence type="ECO:0000256" key="8">
    <source>
        <dbReference type="SAM" id="SignalP"/>
    </source>
</evidence>
<evidence type="ECO:0000313" key="10">
    <source>
        <dbReference type="Proteomes" id="UP000567885"/>
    </source>
</evidence>
<name>A0A8H5TW08_FUSHE</name>
<evidence type="ECO:0000256" key="2">
    <source>
        <dbReference type="ARBA" id="ARBA00022448"/>
    </source>
</evidence>
<gene>
    <name evidence="9" type="ORF">FHETE_806</name>
</gene>
<dbReference type="PANTHER" id="PTHR23516:SF1">
    <property type="entry name" value="MOLYBDATE-ANION TRANSPORTER"/>
    <property type="match status" value="1"/>
</dbReference>
<sequence length="221" mass="24058">MDHYVVTLAILIVPLTFAAYWHHDHALSKLVLISADEVNRLDMMDDEIHDVNHETTAERFFSFCNNFLWVYGLVMAAEWLQAAYLYSALKNSHRLSEPCIAYLFATGFVCAGTGTLFTWMVAEFRKEGFAKCDGAVGVIQSSMAVTNGLVAVGSGIVAQMVASTTESQTAPFAVSLICLVMALFIISRTWIENSGLHGSALEPANTFTKTELIGAAGFLSG</sequence>
<dbReference type="GO" id="GO:0015098">
    <property type="term" value="F:molybdate ion transmembrane transporter activity"/>
    <property type="evidence" value="ECO:0007669"/>
    <property type="project" value="InterPro"/>
</dbReference>
<evidence type="ECO:0000256" key="6">
    <source>
        <dbReference type="ARBA" id="ARBA00023136"/>
    </source>
</evidence>
<keyword evidence="6 7" id="KW-0472">Membrane</keyword>
<dbReference type="AlphaFoldDB" id="A0A8H5TW08"/>
<keyword evidence="10" id="KW-1185">Reference proteome</keyword>
<feature type="transmembrane region" description="Helical" evidence="7">
    <location>
        <begin position="68"/>
        <end position="87"/>
    </location>
</feature>
<feature type="chain" id="PRO_5034060086" evidence="8">
    <location>
        <begin position="19"/>
        <end position="221"/>
    </location>
</feature>
<dbReference type="EMBL" id="JAAGWQ010000012">
    <property type="protein sequence ID" value="KAF5679389.1"/>
    <property type="molecule type" value="Genomic_DNA"/>
</dbReference>
<proteinExistence type="predicted"/>
<keyword evidence="2" id="KW-0813">Transport</keyword>
<keyword evidence="5 7" id="KW-1133">Transmembrane helix</keyword>
<evidence type="ECO:0000313" key="9">
    <source>
        <dbReference type="EMBL" id="KAF5679389.1"/>
    </source>
</evidence>
<feature type="signal peptide" evidence="8">
    <location>
        <begin position="1"/>
        <end position="18"/>
    </location>
</feature>
<dbReference type="GO" id="GO:0005886">
    <property type="term" value="C:plasma membrane"/>
    <property type="evidence" value="ECO:0007669"/>
    <property type="project" value="UniProtKB-SubCell"/>
</dbReference>
<comment type="caution">
    <text evidence="9">The sequence shown here is derived from an EMBL/GenBank/DDBJ whole genome shotgun (WGS) entry which is preliminary data.</text>
</comment>
<keyword evidence="3" id="KW-1003">Cell membrane</keyword>
<evidence type="ECO:0000256" key="1">
    <source>
        <dbReference type="ARBA" id="ARBA00004651"/>
    </source>
</evidence>
<comment type="subcellular location">
    <subcellularLocation>
        <location evidence="1">Cell membrane</location>
        <topology evidence="1">Multi-pass membrane protein</topology>
    </subcellularLocation>
</comment>
<accession>A0A8H5TW08</accession>
<dbReference type="InterPro" id="IPR008509">
    <property type="entry name" value="MOT2/MFSD5"/>
</dbReference>
<feature type="transmembrane region" description="Helical" evidence="7">
    <location>
        <begin position="170"/>
        <end position="191"/>
    </location>
</feature>
<organism evidence="9 10">
    <name type="scientific">Fusarium heterosporum</name>
    <dbReference type="NCBI Taxonomy" id="42747"/>
    <lineage>
        <taxon>Eukaryota</taxon>
        <taxon>Fungi</taxon>
        <taxon>Dikarya</taxon>
        <taxon>Ascomycota</taxon>
        <taxon>Pezizomycotina</taxon>
        <taxon>Sordariomycetes</taxon>
        <taxon>Hypocreomycetidae</taxon>
        <taxon>Hypocreales</taxon>
        <taxon>Nectriaceae</taxon>
        <taxon>Fusarium</taxon>
        <taxon>Fusarium heterosporum species complex</taxon>
    </lineage>
</organism>
<protein>
    <submittedName>
        <fullName evidence="9">Major facilitator superfamily domain-containing protein</fullName>
    </submittedName>
</protein>
<evidence type="ECO:0000256" key="3">
    <source>
        <dbReference type="ARBA" id="ARBA00022475"/>
    </source>
</evidence>
<feature type="transmembrane region" description="Helical" evidence="7">
    <location>
        <begin position="134"/>
        <end position="158"/>
    </location>
</feature>
<keyword evidence="4 7" id="KW-0812">Transmembrane</keyword>
<evidence type="ECO:0000256" key="4">
    <source>
        <dbReference type="ARBA" id="ARBA00022692"/>
    </source>
</evidence>
<evidence type="ECO:0000256" key="7">
    <source>
        <dbReference type="SAM" id="Phobius"/>
    </source>
</evidence>
<dbReference type="OrthoDB" id="263957at2759"/>
<keyword evidence="8" id="KW-0732">Signal</keyword>
<reference evidence="9 10" key="1">
    <citation type="submission" date="2020-05" db="EMBL/GenBank/DDBJ databases">
        <title>Identification and distribution of gene clusters putatively required for synthesis of sphingolipid metabolism inhibitors in phylogenetically diverse species of the filamentous fungus Fusarium.</title>
        <authorList>
            <person name="Kim H.-S."/>
            <person name="Busman M."/>
            <person name="Brown D.W."/>
            <person name="Divon H."/>
            <person name="Uhlig S."/>
            <person name="Proctor R.H."/>
        </authorList>
    </citation>
    <scope>NUCLEOTIDE SEQUENCE [LARGE SCALE GENOMIC DNA]</scope>
    <source>
        <strain evidence="9 10">NRRL 20693</strain>
    </source>
</reference>
<dbReference type="Pfam" id="PF05631">
    <property type="entry name" value="MFS_5"/>
    <property type="match status" value="2"/>
</dbReference>